<protein>
    <submittedName>
        <fullName evidence="6">Uncharacterized protein</fullName>
    </submittedName>
</protein>
<dbReference type="Proteomes" id="UP000825729">
    <property type="component" value="Unassembled WGS sequence"/>
</dbReference>
<dbReference type="Pfam" id="PF25052">
    <property type="entry name" value="AtDEF-like"/>
    <property type="match status" value="1"/>
</dbReference>
<evidence type="ECO:0000256" key="1">
    <source>
        <dbReference type="ARBA" id="ARBA00006722"/>
    </source>
</evidence>
<dbReference type="GO" id="GO:0031640">
    <property type="term" value="P:killing of cells of another organism"/>
    <property type="evidence" value="ECO:0007669"/>
    <property type="project" value="UniProtKB-KW"/>
</dbReference>
<evidence type="ECO:0000256" key="5">
    <source>
        <dbReference type="SAM" id="SignalP"/>
    </source>
</evidence>
<sequence length="75" mass="7866">MAFSPLLVKRFVMALLLLVLVTSSVSVEKVSAAGSGANCIGKCDEFSECTFACVQKGFLQGHCVPAGVTIYCCCL</sequence>
<gene>
    <name evidence="6" type="ORF">H6P81_012727</name>
</gene>
<dbReference type="InterPro" id="IPR010851">
    <property type="entry name" value="DEFL"/>
</dbReference>
<dbReference type="EMBL" id="JAINDJ010000005">
    <property type="protein sequence ID" value="KAG9446599.1"/>
    <property type="molecule type" value="Genomic_DNA"/>
</dbReference>
<organism evidence="6 7">
    <name type="scientific">Aristolochia fimbriata</name>
    <name type="common">White veined hardy Dutchman's pipe vine</name>
    <dbReference type="NCBI Taxonomy" id="158543"/>
    <lineage>
        <taxon>Eukaryota</taxon>
        <taxon>Viridiplantae</taxon>
        <taxon>Streptophyta</taxon>
        <taxon>Embryophyta</taxon>
        <taxon>Tracheophyta</taxon>
        <taxon>Spermatophyta</taxon>
        <taxon>Magnoliopsida</taxon>
        <taxon>Magnoliidae</taxon>
        <taxon>Piperales</taxon>
        <taxon>Aristolochiaceae</taxon>
        <taxon>Aristolochia</taxon>
    </lineage>
</organism>
<feature type="chain" id="PRO_5043832230" evidence="5">
    <location>
        <begin position="33"/>
        <end position="75"/>
    </location>
</feature>
<keyword evidence="4" id="KW-0611">Plant defense</keyword>
<comment type="caution">
    <text evidence="6">The sequence shown here is derived from an EMBL/GenBank/DDBJ whole genome shotgun (WGS) entry which is preliminary data.</text>
</comment>
<comment type="similarity">
    <text evidence="1">Belongs to the DEFL family.</text>
</comment>
<evidence type="ECO:0000256" key="3">
    <source>
        <dbReference type="ARBA" id="ARBA00022577"/>
    </source>
</evidence>
<keyword evidence="7" id="KW-1185">Reference proteome</keyword>
<evidence type="ECO:0000256" key="2">
    <source>
        <dbReference type="ARBA" id="ARBA00022529"/>
    </source>
</evidence>
<evidence type="ECO:0000313" key="7">
    <source>
        <dbReference type="Proteomes" id="UP000825729"/>
    </source>
</evidence>
<keyword evidence="5" id="KW-0732">Signal</keyword>
<accession>A0AAV7ED03</accession>
<proteinExistence type="inferred from homology"/>
<reference evidence="6 7" key="1">
    <citation type="submission" date="2021-07" db="EMBL/GenBank/DDBJ databases">
        <title>The Aristolochia fimbriata genome: insights into angiosperm evolution, floral development and chemical biosynthesis.</title>
        <authorList>
            <person name="Jiao Y."/>
        </authorList>
    </citation>
    <scope>NUCLEOTIDE SEQUENCE [LARGE SCALE GENOMIC DNA]</scope>
    <source>
        <strain evidence="6">IBCAS-2021</strain>
        <tissue evidence="6">Leaf</tissue>
    </source>
</reference>
<dbReference type="AlphaFoldDB" id="A0AAV7ED03"/>
<name>A0AAV7ED03_ARIFI</name>
<keyword evidence="3" id="KW-0295">Fungicide</keyword>
<dbReference type="GO" id="GO:0050832">
    <property type="term" value="P:defense response to fungus"/>
    <property type="evidence" value="ECO:0007669"/>
    <property type="project" value="UniProtKB-KW"/>
</dbReference>
<evidence type="ECO:0000313" key="6">
    <source>
        <dbReference type="EMBL" id="KAG9446599.1"/>
    </source>
</evidence>
<keyword evidence="2" id="KW-0929">Antimicrobial</keyword>
<evidence type="ECO:0000256" key="4">
    <source>
        <dbReference type="ARBA" id="ARBA00022821"/>
    </source>
</evidence>
<feature type="signal peptide" evidence="5">
    <location>
        <begin position="1"/>
        <end position="32"/>
    </location>
</feature>